<dbReference type="EMBL" id="MU006126">
    <property type="protein sequence ID" value="KAF2834189.1"/>
    <property type="molecule type" value="Genomic_DNA"/>
</dbReference>
<evidence type="ECO:0000259" key="7">
    <source>
        <dbReference type="PROSITE" id="PS51384"/>
    </source>
</evidence>
<sequence length="418" mass="48151">MKLEIIYIICLSSVFGLLTTWRISLLLSSSTKFQTLLLLRKWIYYTQVIKRINGSSSWTVSRLFLLISYIIINILFSVLATLSAINLIVPFLGGRTNIICDRVFTIDLPTYELMHRWIGRVGICMATIGIFTLLPLRRYVFKLFQKIHFVSVLTLLVSLWYHINVNHRLPLIYLSIASTLQIYRNTGTRSRSDMVAEQVSSAGLGPSVFRLTCSLKRKWEVKPGQYIYVTIPGLAKHRLLFLQSHPYYIAWEDQCPRSGASLIHIIIEERKGFTSMLRHIRPEQSIIIRGPYGAEHKLHRFDKVLFLYNELSLASQLLAIRNLLEAHNDQSARLRRLSLVWLLHTHVEIKLTSGSSKVDKGNESQQFSQISARFYKVHEKLNISWLIDREWMAEAGNMAISVYGTPSFEKSISKAVYA</sequence>
<feature type="transmembrane region" description="Helical" evidence="6">
    <location>
        <begin position="117"/>
        <end position="136"/>
    </location>
</feature>
<dbReference type="CDD" id="cd06186">
    <property type="entry name" value="NOX_Duox_like_FAD_NADP"/>
    <property type="match status" value="1"/>
</dbReference>
<reference evidence="8" key="1">
    <citation type="journal article" date="2020" name="Stud. Mycol.">
        <title>101 Dothideomycetes genomes: a test case for predicting lifestyles and emergence of pathogens.</title>
        <authorList>
            <person name="Haridas S."/>
            <person name="Albert R."/>
            <person name="Binder M."/>
            <person name="Bloem J."/>
            <person name="Labutti K."/>
            <person name="Salamov A."/>
            <person name="Andreopoulos B."/>
            <person name="Baker S."/>
            <person name="Barry K."/>
            <person name="Bills G."/>
            <person name="Bluhm B."/>
            <person name="Cannon C."/>
            <person name="Castanera R."/>
            <person name="Culley D."/>
            <person name="Daum C."/>
            <person name="Ezra D."/>
            <person name="Gonzalez J."/>
            <person name="Henrissat B."/>
            <person name="Kuo A."/>
            <person name="Liang C."/>
            <person name="Lipzen A."/>
            <person name="Lutzoni F."/>
            <person name="Magnuson J."/>
            <person name="Mondo S."/>
            <person name="Nolan M."/>
            <person name="Ohm R."/>
            <person name="Pangilinan J."/>
            <person name="Park H.-J."/>
            <person name="Ramirez L."/>
            <person name="Alfaro M."/>
            <person name="Sun H."/>
            <person name="Tritt A."/>
            <person name="Yoshinaga Y."/>
            <person name="Zwiers L.-H."/>
            <person name="Turgeon B."/>
            <person name="Goodwin S."/>
            <person name="Spatafora J."/>
            <person name="Crous P."/>
            <person name="Grigoriev I."/>
        </authorList>
    </citation>
    <scope>NUCLEOTIDE SEQUENCE</scope>
    <source>
        <strain evidence="8">CBS 101060</strain>
    </source>
</reference>
<dbReference type="OrthoDB" id="4494341at2759"/>
<evidence type="ECO:0000313" key="9">
    <source>
        <dbReference type="Proteomes" id="UP000799429"/>
    </source>
</evidence>
<feature type="transmembrane region" description="Helical" evidence="6">
    <location>
        <begin position="63"/>
        <end position="89"/>
    </location>
</feature>
<keyword evidence="6" id="KW-0812">Transmembrane</keyword>
<keyword evidence="6" id="KW-1133">Transmembrane helix</keyword>
<dbReference type="InterPro" id="IPR013112">
    <property type="entry name" value="FAD-bd_8"/>
</dbReference>
<evidence type="ECO:0000256" key="4">
    <source>
        <dbReference type="ARBA" id="ARBA00022475"/>
    </source>
</evidence>
<protein>
    <recommendedName>
        <fullName evidence="2">ferric-chelate reductase (NADPH)</fullName>
        <ecNumber evidence="2">1.16.1.9</ecNumber>
    </recommendedName>
</protein>
<gene>
    <name evidence="8" type="ORF">M501DRAFT_1009802</name>
</gene>
<dbReference type="Gene3D" id="2.40.30.10">
    <property type="entry name" value="Translation factors"/>
    <property type="match status" value="1"/>
</dbReference>
<evidence type="ECO:0000256" key="2">
    <source>
        <dbReference type="ARBA" id="ARBA00012668"/>
    </source>
</evidence>
<dbReference type="PANTHER" id="PTHR32361">
    <property type="entry name" value="FERRIC/CUPRIC REDUCTASE TRANSMEMBRANE COMPONENT"/>
    <property type="match status" value="1"/>
</dbReference>
<dbReference type="InterPro" id="IPR051410">
    <property type="entry name" value="Ferric/Cupric_Reductase"/>
</dbReference>
<dbReference type="GO" id="GO:0015677">
    <property type="term" value="P:copper ion import"/>
    <property type="evidence" value="ECO:0007669"/>
    <property type="project" value="TreeGrafter"/>
</dbReference>
<name>A0A9P4S138_9PEZI</name>
<dbReference type="GO" id="GO:0006879">
    <property type="term" value="P:intracellular iron ion homeostasis"/>
    <property type="evidence" value="ECO:0007669"/>
    <property type="project" value="TreeGrafter"/>
</dbReference>
<dbReference type="GO" id="GO:0052851">
    <property type="term" value="F:ferric-chelate reductase (NADPH) activity"/>
    <property type="evidence" value="ECO:0007669"/>
    <property type="project" value="UniProtKB-EC"/>
</dbReference>
<dbReference type="SUPFAM" id="SSF63380">
    <property type="entry name" value="Riboflavin synthase domain-like"/>
    <property type="match status" value="1"/>
</dbReference>
<dbReference type="Proteomes" id="UP000799429">
    <property type="component" value="Unassembled WGS sequence"/>
</dbReference>
<dbReference type="AlphaFoldDB" id="A0A9P4S138"/>
<dbReference type="InterPro" id="IPR017938">
    <property type="entry name" value="Riboflavin_synthase-like_b-brl"/>
</dbReference>
<keyword evidence="4" id="KW-1003">Cell membrane</keyword>
<evidence type="ECO:0000256" key="6">
    <source>
        <dbReference type="SAM" id="Phobius"/>
    </source>
</evidence>
<evidence type="ECO:0000313" key="8">
    <source>
        <dbReference type="EMBL" id="KAF2834189.1"/>
    </source>
</evidence>
<feature type="transmembrane region" description="Helical" evidence="6">
    <location>
        <begin position="6"/>
        <end position="27"/>
    </location>
</feature>
<keyword evidence="6" id="KW-0472">Membrane</keyword>
<accession>A0A9P4S138</accession>
<keyword evidence="9" id="KW-1185">Reference proteome</keyword>
<dbReference type="PANTHER" id="PTHR32361:SF9">
    <property type="entry name" value="FERRIC REDUCTASE TRANSMEMBRANE COMPONENT 3-RELATED"/>
    <property type="match status" value="1"/>
</dbReference>
<comment type="catalytic activity">
    <reaction evidence="5">
        <text>2 a Fe(II)-siderophore + NADP(+) + H(+) = 2 a Fe(III)-siderophore + NADPH</text>
        <dbReference type="Rhea" id="RHEA:28795"/>
        <dbReference type="Rhea" id="RHEA-COMP:11342"/>
        <dbReference type="Rhea" id="RHEA-COMP:11344"/>
        <dbReference type="ChEBI" id="CHEBI:15378"/>
        <dbReference type="ChEBI" id="CHEBI:29033"/>
        <dbReference type="ChEBI" id="CHEBI:29034"/>
        <dbReference type="ChEBI" id="CHEBI:57783"/>
        <dbReference type="ChEBI" id="CHEBI:58349"/>
        <dbReference type="EC" id="1.16.1.9"/>
    </reaction>
</comment>
<dbReference type="GO" id="GO:0005886">
    <property type="term" value="C:plasma membrane"/>
    <property type="evidence" value="ECO:0007669"/>
    <property type="project" value="UniProtKB-SubCell"/>
</dbReference>
<keyword evidence="3" id="KW-0813">Transport</keyword>
<dbReference type="PROSITE" id="PS51384">
    <property type="entry name" value="FAD_FR"/>
    <property type="match status" value="1"/>
</dbReference>
<evidence type="ECO:0000256" key="1">
    <source>
        <dbReference type="ARBA" id="ARBA00004651"/>
    </source>
</evidence>
<organism evidence="8 9">
    <name type="scientific">Patellaria atrata CBS 101060</name>
    <dbReference type="NCBI Taxonomy" id="1346257"/>
    <lineage>
        <taxon>Eukaryota</taxon>
        <taxon>Fungi</taxon>
        <taxon>Dikarya</taxon>
        <taxon>Ascomycota</taxon>
        <taxon>Pezizomycotina</taxon>
        <taxon>Dothideomycetes</taxon>
        <taxon>Dothideomycetes incertae sedis</taxon>
        <taxon>Patellariales</taxon>
        <taxon>Patellariaceae</taxon>
        <taxon>Patellaria</taxon>
    </lineage>
</organism>
<evidence type="ECO:0000256" key="3">
    <source>
        <dbReference type="ARBA" id="ARBA00022448"/>
    </source>
</evidence>
<comment type="caution">
    <text evidence="8">The sequence shown here is derived from an EMBL/GenBank/DDBJ whole genome shotgun (WGS) entry which is preliminary data.</text>
</comment>
<dbReference type="InterPro" id="IPR017927">
    <property type="entry name" value="FAD-bd_FR_type"/>
</dbReference>
<proteinExistence type="predicted"/>
<dbReference type="EC" id="1.16.1.9" evidence="2"/>
<comment type="subcellular location">
    <subcellularLocation>
        <location evidence="1">Cell membrane</location>
        <topology evidence="1">Multi-pass membrane protein</topology>
    </subcellularLocation>
</comment>
<evidence type="ECO:0000256" key="5">
    <source>
        <dbReference type="ARBA" id="ARBA00048483"/>
    </source>
</evidence>
<dbReference type="Pfam" id="PF08022">
    <property type="entry name" value="FAD_binding_8"/>
    <property type="match status" value="1"/>
</dbReference>
<feature type="domain" description="FAD-binding FR-type" evidence="7">
    <location>
        <begin position="188"/>
        <end position="298"/>
    </location>
</feature>
<dbReference type="GO" id="GO:0006826">
    <property type="term" value="P:iron ion transport"/>
    <property type="evidence" value="ECO:0007669"/>
    <property type="project" value="TreeGrafter"/>
</dbReference>
<feature type="transmembrane region" description="Helical" evidence="6">
    <location>
        <begin position="143"/>
        <end position="163"/>
    </location>
</feature>